<dbReference type="PROSITE" id="PS00108">
    <property type="entry name" value="PROTEIN_KINASE_ST"/>
    <property type="match status" value="1"/>
</dbReference>
<dbReference type="InterPro" id="IPR008984">
    <property type="entry name" value="SMAD_FHA_dom_sf"/>
</dbReference>
<evidence type="ECO:0000256" key="5">
    <source>
        <dbReference type="ARBA" id="ARBA00022679"/>
    </source>
</evidence>
<comment type="catalytic activity">
    <reaction evidence="9">
        <text>L-threonyl-[protein] + ATP = O-phospho-L-threonyl-[protein] + ADP + H(+)</text>
        <dbReference type="Rhea" id="RHEA:46608"/>
        <dbReference type="Rhea" id="RHEA-COMP:11060"/>
        <dbReference type="Rhea" id="RHEA-COMP:11605"/>
        <dbReference type="ChEBI" id="CHEBI:15378"/>
        <dbReference type="ChEBI" id="CHEBI:30013"/>
        <dbReference type="ChEBI" id="CHEBI:30616"/>
        <dbReference type="ChEBI" id="CHEBI:61977"/>
        <dbReference type="ChEBI" id="CHEBI:456216"/>
        <dbReference type="EC" id="2.7.11.1"/>
    </reaction>
</comment>
<dbReference type="GO" id="GO:0004674">
    <property type="term" value="F:protein serine/threonine kinase activity"/>
    <property type="evidence" value="ECO:0007669"/>
    <property type="project" value="UniProtKB-KW"/>
</dbReference>
<dbReference type="Gene3D" id="1.10.510.10">
    <property type="entry name" value="Transferase(Phosphotransferase) domain 1"/>
    <property type="match status" value="1"/>
</dbReference>
<dbReference type="PROSITE" id="PS50006">
    <property type="entry name" value="FHA_DOMAIN"/>
    <property type="match status" value="1"/>
</dbReference>
<dbReference type="PANTHER" id="PTHR48012:SF10">
    <property type="entry name" value="FI20177P1"/>
    <property type="match status" value="1"/>
</dbReference>
<evidence type="ECO:0000256" key="1">
    <source>
        <dbReference type="ARBA" id="ARBA00005575"/>
    </source>
</evidence>
<dbReference type="Proteomes" id="UP001174934">
    <property type="component" value="Unassembled WGS sequence"/>
</dbReference>
<evidence type="ECO:0000313" key="15">
    <source>
        <dbReference type="Proteomes" id="UP001174934"/>
    </source>
</evidence>
<dbReference type="InterPro" id="IPR017441">
    <property type="entry name" value="Protein_kinase_ATP_BS"/>
</dbReference>
<dbReference type="PANTHER" id="PTHR48012">
    <property type="entry name" value="STERILE20-LIKE KINASE, ISOFORM B-RELATED"/>
    <property type="match status" value="1"/>
</dbReference>
<dbReference type="PROSITE" id="PS50011">
    <property type="entry name" value="PROTEIN_KINASE_DOM"/>
    <property type="match status" value="1"/>
</dbReference>
<dbReference type="Pfam" id="PF00498">
    <property type="entry name" value="FHA"/>
    <property type="match status" value="1"/>
</dbReference>
<dbReference type="SUPFAM" id="SSF56112">
    <property type="entry name" value="Protein kinase-like (PK-like)"/>
    <property type="match status" value="1"/>
</dbReference>
<dbReference type="InterPro" id="IPR000253">
    <property type="entry name" value="FHA_dom"/>
</dbReference>
<protein>
    <recommendedName>
        <fullName evidence="3">non-specific serine/threonine protein kinase</fullName>
        <ecNumber evidence="3">2.7.11.1</ecNumber>
    </recommendedName>
</protein>
<dbReference type="Gene3D" id="2.60.200.20">
    <property type="match status" value="1"/>
</dbReference>
<evidence type="ECO:0000259" key="12">
    <source>
        <dbReference type="PROSITE" id="PS50006"/>
    </source>
</evidence>
<name>A0AA39XBC0_9PEZI</name>
<dbReference type="GO" id="GO:0005524">
    <property type="term" value="F:ATP binding"/>
    <property type="evidence" value="ECO:0007669"/>
    <property type="project" value="UniProtKB-UniRule"/>
</dbReference>
<evidence type="ECO:0000256" key="3">
    <source>
        <dbReference type="ARBA" id="ARBA00012513"/>
    </source>
</evidence>
<comment type="similarity">
    <text evidence="1">Belongs to the protein kinase superfamily. CAMK Ser/Thr protein kinase family. CHEK2 subfamily.</text>
</comment>
<dbReference type="InterPro" id="IPR050629">
    <property type="entry name" value="STE20/SPS1-PAK"/>
</dbReference>
<feature type="domain" description="Protein kinase" evidence="13">
    <location>
        <begin position="207"/>
        <end position="504"/>
    </location>
</feature>
<dbReference type="InterPro" id="IPR011009">
    <property type="entry name" value="Kinase-like_dom_sf"/>
</dbReference>
<comment type="similarity">
    <text evidence="2">Belongs to the protein kinase superfamily. STE Ser/Thr protein kinase family. STE20 subfamily.</text>
</comment>
<comment type="catalytic activity">
    <reaction evidence="10">
        <text>L-seryl-[protein] + ATP = O-phospho-L-seryl-[protein] + ADP + H(+)</text>
        <dbReference type="Rhea" id="RHEA:17989"/>
        <dbReference type="Rhea" id="RHEA-COMP:9863"/>
        <dbReference type="Rhea" id="RHEA-COMP:11604"/>
        <dbReference type="ChEBI" id="CHEBI:15378"/>
        <dbReference type="ChEBI" id="CHEBI:29999"/>
        <dbReference type="ChEBI" id="CHEBI:30616"/>
        <dbReference type="ChEBI" id="CHEBI:83421"/>
        <dbReference type="ChEBI" id="CHEBI:456216"/>
        <dbReference type="EC" id="2.7.11.1"/>
    </reaction>
</comment>
<accession>A0AA39XBC0</accession>
<evidence type="ECO:0000259" key="13">
    <source>
        <dbReference type="PROSITE" id="PS50011"/>
    </source>
</evidence>
<dbReference type="EMBL" id="JAULSR010000002">
    <property type="protein sequence ID" value="KAK0630797.1"/>
    <property type="molecule type" value="Genomic_DNA"/>
</dbReference>
<evidence type="ECO:0000313" key="14">
    <source>
        <dbReference type="EMBL" id="KAK0630797.1"/>
    </source>
</evidence>
<dbReference type="SUPFAM" id="SSF49879">
    <property type="entry name" value="SMAD/FHA domain"/>
    <property type="match status" value="1"/>
</dbReference>
<evidence type="ECO:0000256" key="8">
    <source>
        <dbReference type="ARBA" id="ARBA00022840"/>
    </source>
</evidence>
<evidence type="ECO:0000256" key="4">
    <source>
        <dbReference type="ARBA" id="ARBA00022527"/>
    </source>
</evidence>
<comment type="caution">
    <text evidence="14">The sequence shown here is derived from an EMBL/GenBank/DDBJ whole genome shotgun (WGS) entry which is preliminary data.</text>
</comment>
<dbReference type="PROSITE" id="PS00107">
    <property type="entry name" value="PROTEIN_KINASE_ATP"/>
    <property type="match status" value="1"/>
</dbReference>
<dbReference type="InterPro" id="IPR000719">
    <property type="entry name" value="Prot_kinase_dom"/>
</dbReference>
<evidence type="ECO:0000256" key="7">
    <source>
        <dbReference type="ARBA" id="ARBA00022777"/>
    </source>
</evidence>
<keyword evidence="7 14" id="KW-0418">Kinase</keyword>
<organism evidence="14 15">
    <name type="scientific">Bombardia bombarda</name>
    <dbReference type="NCBI Taxonomy" id="252184"/>
    <lineage>
        <taxon>Eukaryota</taxon>
        <taxon>Fungi</taxon>
        <taxon>Dikarya</taxon>
        <taxon>Ascomycota</taxon>
        <taxon>Pezizomycotina</taxon>
        <taxon>Sordariomycetes</taxon>
        <taxon>Sordariomycetidae</taxon>
        <taxon>Sordariales</taxon>
        <taxon>Lasiosphaeriaceae</taxon>
        <taxon>Bombardia</taxon>
    </lineage>
</organism>
<dbReference type="SMART" id="SM00220">
    <property type="entry name" value="S_TKc"/>
    <property type="match status" value="1"/>
</dbReference>
<keyword evidence="15" id="KW-1185">Reference proteome</keyword>
<dbReference type="EC" id="2.7.11.1" evidence="3"/>
<keyword evidence="8 11" id="KW-0067">ATP-binding</keyword>
<proteinExistence type="inferred from homology"/>
<dbReference type="GO" id="GO:0005737">
    <property type="term" value="C:cytoplasm"/>
    <property type="evidence" value="ECO:0007669"/>
    <property type="project" value="TreeGrafter"/>
</dbReference>
<reference evidence="14" key="1">
    <citation type="submission" date="2023-06" db="EMBL/GenBank/DDBJ databases">
        <title>Genome-scale phylogeny and comparative genomics of the fungal order Sordariales.</title>
        <authorList>
            <consortium name="Lawrence Berkeley National Laboratory"/>
            <person name="Hensen N."/>
            <person name="Bonometti L."/>
            <person name="Westerberg I."/>
            <person name="Brannstrom I.O."/>
            <person name="Guillou S."/>
            <person name="Cros-Aarteil S."/>
            <person name="Calhoun S."/>
            <person name="Haridas S."/>
            <person name="Kuo A."/>
            <person name="Mondo S."/>
            <person name="Pangilinan J."/>
            <person name="Riley R."/>
            <person name="LaButti K."/>
            <person name="Andreopoulos B."/>
            <person name="Lipzen A."/>
            <person name="Chen C."/>
            <person name="Yanf M."/>
            <person name="Daum C."/>
            <person name="Ng V."/>
            <person name="Clum A."/>
            <person name="Steindorff A."/>
            <person name="Ohm R."/>
            <person name="Martin F."/>
            <person name="Silar P."/>
            <person name="Natvig D."/>
            <person name="Lalanne C."/>
            <person name="Gautier V."/>
            <person name="Ament-velasquez S.L."/>
            <person name="Kruys A."/>
            <person name="Hutchinson M.I."/>
            <person name="Powell A.J."/>
            <person name="Barry K."/>
            <person name="Miller A.N."/>
            <person name="Grigoriev I.V."/>
            <person name="Debuchy R."/>
            <person name="Gladieux P."/>
            <person name="Thoren M.H."/>
            <person name="Johannesson H."/>
        </authorList>
    </citation>
    <scope>NUCLEOTIDE SEQUENCE</scope>
    <source>
        <strain evidence="14">SMH3391-2</strain>
    </source>
</reference>
<feature type="domain" description="FHA" evidence="12">
    <location>
        <begin position="86"/>
        <end position="132"/>
    </location>
</feature>
<dbReference type="AlphaFoldDB" id="A0AA39XBC0"/>
<evidence type="ECO:0000256" key="9">
    <source>
        <dbReference type="ARBA" id="ARBA00047899"/>
    </source>
</evidence>
<feature type="binding site" evidence="11">
    <location>
        <position position="236"/>
    </location>
    <ligand>
        <name>ATP</name>
        <dbReference type="ChEBI" id="CHEBI:30616"/>
    </ligand>
</feature>
<dbReference type="InterPro" id="IPR008271">
    <property type="entry name" value="Ser/Thr_kinase_AS"/>
</dbReference>
<evidence type="ECO:0000256" key="10">
    <source>
        <dbReference type="ARBA" id="ARBA00048679"/>
    </source>
</evidence>
<dbReference type="Gene3D" id="3.30.200.20">
    <property type="entry name" value="Phosphorylase Kinase, domain 1"/>
    <property type="match status" value="1"/>
</dbReference>
<evidence type="ECO:0000256" key="6">
    <source>
        <dbReference type="ARBA" id="ARBA00022741"/>
    </source>
</evidence>
<evidence type="ECO:0000256" key="11">
    <source>
        <dbReference type="PROSITE-ProRule" id="PRU10141"/>
    </source>
</evidence>
<keyword evidence="5" id="KW-0808">Transferase</keyword>
<gene>
    <name evidence="14" type="ORF">B0T17DRAFT_507236</name>
</gene>
<evidence type="ECO:0000256" key="2">
    <source>
        <dbReference type="ARBA" id="ARBA00008874"/>
    </source>
</evidence>
<dbReference type="CDD" id="cd00060">
    <property type="entry name" value="FHA"/>
    <property type="match status" value="1"/>
</dbReference>
<keyword evidence="4" id="KW-0723">Serine/threonine-protein kinase</keyword>
<keyword evidence="6 11" id="KW-0547">Nucleotide-binding</keyword>
<sequence>MNFTPTSPHEVDPDIIAWLCPVSQKARQATLSLANRRCFRTITQDSNSQRSTPEWIDCWDGVALQNNCSFCLVLTFSQIPSNEYGFVLGSDRETCDILLPGYNISRNHCFIGFTRDRALAIQDRSTNGTRVSYDDSYSHQAWYTTHTWRLSGQHLDDCSKTIDMQDYVFDISVNTAAAHNYQFHVSLTSYLSWHRPLEHQTIQTPIYTLGKTLGSGAYGFVCMSCEAGSGTIYAIKTTKNPGDRSVKREYCCLKEIQQLKKQSNMPGKNYIIKLVDVIKCATSRLVLEYFPLGSLHDQAKARPLSNFDQEMLLHSGLQALDFLHSHTMMHRDIKPQNILVRSREPMDIVLADFGACSRAGYAHSFYGSYLYAAPEVAQAYSDLLDGSRVVHRYDSRCDIWSFGVSVLQYTTAGIPMCPFSHRLSSMTPDDWCEKRLDQTGERSLPSLGEMWCKSVASHARAHAYEGSRITRLSQLMLVEDPLQRRAASECLQIMYGDEGAVSWH</sequence>
<dbReference type="Pfam" id="PF00069">
    <property type="entry name" value="Pkinase"/>
    <property type="match status" value="1"/>
</dbReference>